<dbReference type="EMBL" id="LAZR01012505">
    <property type="protein sequence ID" value="KKM26464.1"/>
    <property type="molecule type" value="Genomic_DNA"/>
</dbReference>
<name>A0A0F9J1Z0_9ZZZZ</name>
<dbReference type="SUPFAM" id="SSF55909">
    <property type="entry name" value="Pentein"/>
    <property type="match status" value="1"/>
</dbReference>
<gene>
    <name evidence="1" type="ORF">LCGC14_1584520</name>
</gene>
<organism evidence="1">
    <name type="scientific">marine sediment metagenome</name>
    <dbReference type="NCBI Taxonomy" id="412755"/>
    <lineage>
        <taxon>unclassified sequences</taxon>
        <taxon>metagenomes</taxon>
        <taxon>ecological metagenomes</taxon>
    </lineage>
</organism>
<evidence type="ECO:0008006" key="2">
    <source>
        <dbReference type="Google" id="ProtNLM"/>
    </source>
</evidence>
<proteinExistence type="predicted"/>
<dbReference type="GO" id="GO:0019546">
    <property type="term" value="P:L-arginine deiminase pathway"/>
    <property type="evidence" value="ECO:0007669"/>
    <property type="project" value="TreeGrafter"/>
</dbReference>
<dbReference type="GO" id="GO:0016990">
    <property type="term" value="F:arginine deiminase activity"/>
    <property type="evidence" value="ECO:0007669"/>
    <property type="project" value="TreeGrafter"/>
</dbReference>
<protein>
    <recommendedName>
        <fullName evidence="2">Amidinotransferase</fullName>
    </recommendedName>
</protein>
<evidence type="ECO:0000313" key="1">
    <source>
        <dbReference type="EMBL" id="KKM26464.1"/>
    </source>
</evidence>
<reference evidence="1" key="1">
    <citation type="journal article" date="2015" name="Nature">
        <title>Complex archaea that bridge the gap between prokaryotes and eukaryotes.</title>
        <authorList>
            <person name="Spang A."/>
            <person name="Saw J.H."/>
            <person name="Jorgensen S.L."/>
            <person name="Zaremba-Niedzwiedzka K."/>
            <person name="Martijn J."/>
            <person name="Lind A.E."/>
            <person name="van Eijk R."/>
            <person name="Schleper C."/>
            <person name="Guy L."/>
            <person name="Ettema T.J."/>
        </authorList>
    </citation>
    <scope>NUCLEOTIDE SEQUENCE</scope>
</reference>
<dbReference type="AlphaFoldDB" id="A0A0F9J1Z0"/>
<dbReference type="PANTHER" id="PTHR47271:SF2">
    <property type="entry name" value="ARGININE DEIMINASE"/>
    <property type="match status" value="1"/>
</dbReference>
<sequence length="293" mass="32748">MKFGCQSEVDQIKSLLLKDPKDAFLSLDNIQSQWKELNYLASPDYDKALKEYDSFVEYLKKSISDIYYLPQNDKAGLDSIYVHDAVIITNKGAILCNMGKEKRRAEPSAAGEFLLELGIPILGSITGEGTLEGGDLVWIDERTLAVGLGYRTNEEGIRQLKELTRDMVDEFIVVPLPHWKGSGDVLHLMSLISPVDHDLAVVYSRLLPVPFREWLLRRGIQLLEVSDSEFESMACNILAVSPRKCIMISGNPQIKQLLEDKGVEVWEYGGEDISKKGAGGPTCLTRPLLRESS</sequence>
<comment type="caution">
    <text evidence="1">The sequence shown here is derived from an EMBL/GenBank/DDBJ whole genome shotgun (WGS) entry which is preliminary data.</text>
</comment>
<accession>A0A0F9J1Z0</accession>
<dbReference type="PANTHER" id="PTHR47271">
    <property type="entry name" value="ARGININE DEIMINASE"/>
    <property type="match status" value="1"/>
</dbReference>
<dbReference type="Pfam" id="PF19420">
    <property type="entry name" value="DDAH_eukar"/>
    <property type="match status" value="1"/>
</dbReference>
<dbReference type="Gene3D" id="3.75.10.10">
    <property type="entry name" value="L-arginine/glycine Amidinotransferase, Chain A"/>
    <property type="match status" value="1"/>
</dbReference>